<dbReference type="GO" id="GO:0106300">
    <property type="term" value="P:protein-DNA covalent cross-linking repair"/>
    <property type="evidence" value="ECO:0007669"/>
    <property type="project" value="InterPro"/>
</dbReference>
<keyword evidence="7" id="KW-0456">Lyase</keyword>
<dbReference type="Proteomes" id="UP000184184">
    <property type="component" value="Unassembled WGS sequence"/>
</dbReference>
<evidence type="ECO:0000256" key="5">
    <source>
        <dbReference type="ARBA" id="ARBA00023124"/>
    </source>
</evidence>
<dbReference type="GO" id="GO:0003697">
    <property type="term" value="F:single-stranded DNA binding"/>
    <property type="evidence" value="ECO:0007669"/>
    <property type="project" value="InterPro"/>
</dbReference>
<dbReference type="PANTHER" id="PTHR13604">
    <property type="entry name" value="DC12-RELATED"/>
    <property type="match status" value="1"/>
</dbReference>
<dbReference type="Pfam" id="PF02586">
    <property type="entry name" value="SRAP"/>
    <property type="match status" value="1"/>
</dbReference>
<proteinExistence type="inferred from homology"/>
<evidence type="ECO:0000256" key="4">
    <source>
        <dbReference type="ARBA" id="ARBA00022801"/>
    </source>
</evidence>
<accession>A0A1M7IFX6</accession>
<comment type="similarity">
    <text evidence="1 8">Belongs to the SOS response-associated peptidase family.</text>
</comment>
<dbReference type="SUPFAM" id="SSF143081">
    <property type="entry name" value="BB1717-like"/>
    <property type="match status" value="1"/>
</dbReference>
<dbReference type="OrthoDB" id="9782620at2"/>
<dbReference type="EMBL" id="FRCZ01000001">
    <property type="protein sequence ID" value="SHM39651.1"/>
    <property type="molecule type" value="Genomic_DNA"/>
</dbReference>
<dbReference type="AlphaFoldDB" id="A0A1M7IFX6"/>
<keyword evidence="4 8" id="KW-0378">Hydrolase</keyword>
<dbReference type="GO" id="GO:0006508">
    <property type="term" value="P:proteolysis"/>
    <property type="evidence" value="ECO:0007669"/>
    <property type="project" value="UniProtKB-KW"/>
</dbReference>
<dbReference type="EC" id="3.4.-.-" evidence="8"/>
<gene>
    <name evidence="9" type="ORF">SAMN05216179_0042</name>
</gene>
<keyword evidence="2 8" id="KW-0645">Protease</keyword>
<organism evidence="9 10">
    <name type="scientific">Gracilibacillus kekensis</name>
    <dbReference type="NCBI Taxonomy" id="1027249"/>
    <lineage>
        <taxon>Bacteria</taxon>
        <taxon>Bacillati</taxon>
        <taxon>Bacillota</taxon>
        <taxon>Bacilli</taxon>
        <taxon>Bacillales</taxon>
        <taxon>Bacillaceae</taxon>
        <taxon>Gracilibacillus</taxon>
    </lineage>
</organism>
<dbReference type="GO" id="GO:0008233">
    <property type="term" value="F:peptidase activity"/>
    <property type="evidence" value="ECO:0007669"/>
    <property type="project" value="UniProtKB-KW"/>
</dbReference>
<evidence type="ECO:0000256" key="1">
    <source>
        <dbReference type="ARBA" id="ARBA00008136"/>
    </source>
</evidence>
<evidence type="ECO:0000256" key="8">
    <source>
        <dbReference type="RuleBase" id="RU364100"/>
    </source>
</evidence>
<evidence type="ECO:0000256" key="6">
    <source>
        <dbReference type="ARBA" id="ARBA00023125"/>
    </source>
</evidence>
<keyword evidence="3" id="KW-0227">DNA damage</keyword>
<keyword evidence="10" id="KW-1185">Reference proteome</keyword>
<dbReference type="InterPro" id="IPR003738">
    <property type="entry name" value="SRAP"/>
</dbReference>
<dbReference type="Gene3D" id="3.90.1680.10">
    <property type="entry name" value="SOS response associated peptidase-like"/>
    <property type="match status" value="1"/>
</dbReference>
<dbReference type="InterPro" id="IPR036590">
    <property type="entry name" value="SRAP-like"/>
</dbReference>
<evidence type="ECO:0000313" key="9">
    <source>
        <dbReference type="EMBL" id="SHM39651.1"/>
    </source>
</evidence>
<keyword evidence="6" id="KW-0238">DNA-binding</keyword>
<evidence type="ECO:0000256" key="2">
    <source>
        <dbReference type="ARBA" id="ARBA00022670"/>
    </source>
</evidence>
<evidence type="ECO:0000256" key="7">
    <source>
        <dbReference type="ARBA" id="ARBA00023239"/>
    </source>
</evidence>
<keyword evidence="5" id="KW-0190">Covalent protein-DNA linkage</keyword>
<sequence length="220" mass="25078">MCGRFTLETSKEVLESELNISIDEVLTSYNIAPTQKVLSIVGTDQGRKAGYLQWGLIPSWSKDAKIGSKMINARSETVDQKPSFKNLLTRRRCLIVADSFYEWKRISNQKQPYRITVNEGRVFTFAGLWDRWESEDGEIVSCTILTTKPNNLMQSLHDRMPVILDEKAQEMWLDPSLKDKETLKGLLTPYNSEQMSAYPVSKKLNNPSVNDASLVEPIEI</sequence>
<evidence type="ECO:0000313" key="10">
    <source>
        <dbReference type="Proteomes" id="UP000184184"/>
    </source>
</evidence>
<dbReference type="PANTHER" id="PTHR13604:SF0">
    <property type="entry name" value="ABASIC SITE PROCESSING PROTEIN HMCES"/>
    <property type="match status" value="1"/>
</dbReference>
<name>A0A1M7IFX6_9BACI</name>
<dbReference type="RefSeq" id="WP_073198550.1">
    <property type="nucleotide sequence ID" value="NZ_FRCZ01000001.1"/>
</dbReference>
<dbReference type="STRING" id="1027249.SAMN05216179_0042"/>
<dbReference type="GO" id="GO:0016829">
    <property type="term" value="F:lyase activity"/>
    <property type="evidence" value="ECO:0007669"/>
    <property type="project" value="UniProtKB-KW"/>
</dbReference>
<reference evidence="9 10" key="1">
    <citation type="submission" date="2016-11" db="EMBL/GenBank/DDBJ databases">
        <authorList>
            <person name="Jaros S."/>
            <person name="Januszkiewicz K."/>
            <person name="Wedrychowicz H."/>
        </authorList>
    </citation>
    <scope>NUCLEOTIDE SEQUENCE [LARGE SCALE GENOMIC DNA]</scope>
    <source>
        <strain evidence="9 10">CGMCC 1.10681</strain>
    </source>
</reference>
<evidence type="ECO:0000256" key="3">
    <source>
        <dbReference type="ARBA" id="ARBA00022763"/>
    </source>
</evidence>
<protein>
    <recommendedName>
        <fullName evidence="8">Abasic site processing protein</fullName>
        <ecNumber evidence="8">3.4.-.-</ecNumber>
    </recommendedName>
</protein>